<reference evidence="1 2" key="1">
    <citation type="submission" date="2016-11" db="EMBL/GenBank/DDBJ databases">
        <authorList>
            <person name="Jaros S."/>
            <person name="Januszkiewicz K."/>
            <person name="Wedrychowicz H."/>
        </authorList>
    </citation>
    <scope>NUCLEOTIDE SEQUENCE [LARGE SCALE GENOMIC DNA]</scope>
    <source>
        <strain evidence="1 2">DSM 22153</strain>
    </source>
</reference>
<accession>A0A1M7C969</accession>
<dbReference type="AlphaFoldDB" id="A0A1M7C969"/>
<keyword evidence="2" id="KW-1185">Reference proteome</keyword>
<evidence type="ECO:0000313" key="1">
    <source>
        <dbReference type="EMBL" id="SHL63822.1"/>
    </source>
</evidence>
<name>A0A1M7C969_9HYPH</name>
<protein>
    <submittedName>
        <fullName evidence="1">Uncharacterized protein</fullName>
    </submittedName>
</protein>
<dbReference type="Proteomes" id="UP000186002">
    <property type="component" value="Unassembled WGS sequence"/>
</dbReference>
<gene>
    <name evidence="1" type="ORF">SAMN05444272_1103</name>
</gene>
<dbReference type="EMBL" id="FRBW01000001">
    <property type="protein sequence ID" value="SHL63822.1"/>
    <property type="molecule type" value="Genomic_DNA"/>
</dbReference>
<sequence>MLFTAYLAVCLSNVAIKDCNRETALNWMVAPGENRSLAFCMTHGQRYAASSGVVHEGEYVKIYCKSPDQFTRPGVQRG</sequence>
<dbReference type="RefSeq" id="WP_073011003.1">
    <property type="nucleotide sequence ID" value="NZ_FRBW01000001.1"/>
</dbReference>
<dbReference type="OrthoDB" id="7864919at2"/>
<evidence type="ECO:0000313" key="2">
    <source>
        <dbReference type="Proteomes" id="UP000186002"/>
    </source>
</evidence>
<organism evidence="1 2">
    <name type="scientific">Roseibium suaedae</name>
    <dbReference type="NCBI Taxonomy" id="735517"/>
    <lineage>
        <taxon>Bacteria</taxon>
        <taxon>Pseudomonadati</taxon>
        <taxon>Pseudomonadota</taxon>
        <taxon>Alphaproteobacteria</taxon>
        <taxon>Hyphomicrobiales</taxon>
        <taxon>Stappiaceae</taxon>
        <taxon>Roseibium</taxon>
    </lineage>
</organism>
<proteinExistence type="predicted"/>